<sequence length="342" mass="38350">MQTASDTAEQLALKILQAGIDLPPLPAVFTRLMALSRQPEDRIDVGKFTNLLQTDPALTARILQLANSSYYGTLNKINNLRQAIMHIGLQETISTVNWMLCQKLLPQFPVMEGFSDKDYWAHSWACATANRMLGRQDLLVDCQPGELYVAGLLHGIGRLILALHRPEEFRQCLANSRDFSQPLEDAELDVLGTTDAFIACEILRTWQFPESICNAVKYFRNPEAAPEEFLEIAALTQFAYYIANTSGVGNNGDEFSYNFHETYLANLENSPFADKSTREKLIQDIQHTLQKKAAAVTGVAGKAPPAEPSPAEEERITMRKVTKQTKQGFLARLFSSFRELFQ</sequence>
<reference evidence="3 4" key="1">
    <citation type="submission" date="2016-12" db="EMBL/GenBank/DDBJ databases">
        <authorList>
            <person name="Song W.-J."/>
            <person name="Kurnit D.M."/>
        </authorList>
    </citation>
    <scope>NUCLEOTIDE SEQUENCE [LARGE SCALE GENOMIC DNA]</scope>
    <source>
        <strain evidence="3 4">DSM 18488</strain>
    </source>
</reference>
<dbReference type="AlphaFoldDB" id="A0A1M7Y4P8"/>
<dbReference type="InterPro" id="IPR052340">
    <property type="entry name" value="RNase_Y/CdgJ"/>
</dbReference>
<protein>
    <submittedName>
        <fullName evidence="3">HD-like signal output (HDOD) domain, no enzymatic activity</fullName>
    </submittedName>
</protein>
<proteinExistence type="predicted"/>
<dbReference type="RefSeq" id="WP_073613114.1">
    <property type="nucleotide sequence ID" value="NZ_FRFE01000007.1"/>
</dbReference>
<dbReference type="Gene3D" id="1.10.3210.10">
    <property type="entry name" value="Hypothetical protein af1432"/>
    <property type="match status" value="1"/>
</dbReference>
<keyword evidence="4" id="KW-1185">Reference proteome</keyword>
<accession>A0A1M7Y4P8</accession>
<feature type="domain" description="HDOD" evidence="2">
    <location>
        <begin position="22"/>
        <end position="222"/>
    </location>
</feature>
<evidence type="ECO:0000259" key="2">
    <source>
        <dbReference type="PROSITE" id="PS51833"/>
    </source>
</evidence>
<dbReference type="PANTHER" id="PTHR33525:SF3">
    <property type="entry name" value="RIBONUCLEASE Y"/>
    <property type="match status" value="1"/>
</dbReference>
<dbReference type="EMBL" id="FRFE01000007">
    <property type="protein sequence ID" value="SHO47239.1"/>
    <property type="molecule type" value="Genomic_DNA"/>
</dbReference>
<organism evidence="3 4">
    <name type="scientific">Desulfopila aestuarii DSM 18488</name>
    <dbReference type="NCBI Taxonomy" id="1121416"/>
    <lineage>
        <taxon>Bacteria</taxon>
        <taxon>Pseudomonadati</taxon>
        <taxon>Thermodesulfobacteriota</taxon>
        <taxon>Desulfobulbia</taxon>
        <taxon>Desulfobulbales</taxon>
        <taxon>Desulfocapsaceae</taxon>
        <taxon>Desulfopila</taxon>
    </lineage>
</organism>
<dbReference type="Pfam" id="PF08668">
    <property type="entry name" value="HDOD"/>
    <property type="match status" value="1"/>
</dbReference>
<name>A0A1M7Y4P8_9BACT</name>
<dbReference type="PANTHER" id="PTHR33525">
    <property type="match status" value="1"/>
</dbReference>
<dbReference type="SUPFAM" id="SSF109604">
    <property type="entry name" value="HD-domain/PDEase-like"/>
    <property type="match status" value="1"/>
</dbReference>
<gene>
    <name evidence="3" type="ORF">SAMN02745220_01795</name>
</gene>
<dbReference type="STRING" id="1121416.SAMN02745220_01795"/>
<evidence type="ECO:0000313" key="3">
    <source>
        <dbReference type="EMBL" id="SHO47239.1"/>
    </source>
</evidence>
<dbReference type="InterPro" id="IPR013976">
    <property type="entry name" value="HDOD"/>
</dbReference>
<evidence type="ECO:0000256" key="1">
    <source>
        <dbReference type="SAM" id="MobiDB-lite"/>
    </source>
</evidence>
<feature type="region of interest" description="Disordered" evidence="1">
    <location>
        <begin position="296"/>
        <end position="315"/>
    </location>
</feature>
<dbReference type="OrthoDB" id="5413504at2"/>
<dbReference type="PROSITE" id="PS51833">
    <property type="entry name" value="HDOD"/>
    <property type="match status" value="1"/>
</dbReference>
<dbReference type="Proteomes" id="UP000184603">
    <property type="component" value="Unassembled WGS sequence"/>
</dbReference>
<evidence type="ECO:0000313" key="4">
    <source>
        <dbReference type="Proteomes" id="UP000184603"/>
    </source>
</evidence>